<protein>
    <submittedName>
        <fullName evidence="2">Uncharacterized protein</fullName>
    </submittedName>
</protein>
<sequence>MGPRGRGVVEGGCHSVLSAHGAQSGRGCMAVPARRRRRWWRRPRQ</sequence>
<dbReference type="AlphaFoldDB" id="S4AHP1"/>
<gene>
    <name evidence="2" type="ORF">STRAU_5963</name>
</gene>
<name>S4AHP1_9ACTN</name>
<proteinExistence type="predicted"/>
<dbReference type="Proteomes" id="UP000014629">
    <property type="component" value="Unassembled WGS sequence"/>
</dbReference>
<feature type="compositionally biased region" description="Basic residues" evidence="1">
    <location>
        <begin position="33"/>
        <end position="45"/>
    </location>
</feature>
<reference evidence="2 3" key="1">
    <citation type="submission" date="2013-02" db="EMBL/GenBank/DDBJ databases">
        <title>Draft Genome Sequence of Streptomyces aurantiacus, Which Produces Setomimycin.</title>
        <authorList>
            <person name="Gruening B.A."/>
            <person name="Praeg A."/>
            <person name="Erxleben A."/>
            <person name="Guenther S."/>
            <person name="Mueller M."/>
        </authorList>
    </citation>
    <scope>NUCLEOTIDE SEQUENCE [LARGE SCALE GENOMIC DNA]</scope>
    <source>
        <strain evidence="2 3">JA 4570</strain>
    </source>
</reference>
<evidence type="ECO:0000313" key="2">
    <source>
        <dbReference type="EMBL" id="EPH40967.1"/>
    </source>
</evidence>
<evidence type="ECO:0000256" key="1">
    <source>
        <dbReference type="SAM" id="MobiDB-lite"/>
    </source>
</evidence>
<accession>S4AHP1</accession>
<comment type="caution">
    <text evidence="2">The sequence shown here is derived from an EMBL/GenBank/DDBJ whole genome shotgun (WGS) entry which is preliminary data.</text>
</comment>
<keyword evidence="3" id="KW-1185">Reference proteome</keyword>
<organism evidence="2 3">
    <name type="scientific">Streptomyces aurantiacus JA 4570</name>
    <dbReference type="NCBI Taxonomy" id="1286094"/>
    <lineage>
        <taxon>Bacteria</taxon>
        <taxon>Bacillati</taxon>
        <taxon>Actinomycetota</taxon>
        <taxon>Actinomycetes</taxon>
        <taxon>Kitasatosporales</taxon>
        <taxon>Streptomycetaceae</taxon>
        <taxon>Streptomyces</taxon>
        <taxon>Streptomyces aurantiacus group</taxon>
    </lineage>
</organism>
<feature type="region of interest" description="Disordered" evidence="1">
    <location>
        <begin position="19"/>
        <end position="45"/>
    </location>
</feature>
<dbReference type="EMBL" id="AOPZ01000355">
    <property type="protein sequence ID" value="EPH40967.1"/>
    <property type="molecule type" value="Genomic_DNA"/>
</dbReference>
<dbReference type="PATRIC" id="fig|1286094.4.peg.5895"/>
<evidence type="ECO:0000313" key="3">
    <source>
        <dbReference type="Proteomes" id="UP000014629"/>
    </source>
</evidence>